<organism evidence="1 2">
    <name type="scientific">Ridgeia piscesae</name>
    <name type="common">Tubeworm</name>
    <dbReference type="NCBI Taxonomy" id="27915"/>
    <lineage>
        <taxon>Eukaryota</taxon>
        <taxon>Metazoa</taxon>
        <taxon>Spiralia</taxon>
        <taxon>Lophotrochozoa</taxon>
        <taxon>Annelida</taxon>
        <taxon>Polychaeta</taxon>
        <taxon>Sedentaria</taxon>
        <taxon>Canalipalpata</taxon>
        <taxon>Sabellida</taxon>
        <taxon>Siboglinidae</taxon>
        <taxon>Ridgeia</taxon>
    </lineage>
</organism>
<evidence type="ECO:0000313" key="2">
    <source>
        <dbReference type="Proteomes" id="UP001209878"/>
    </source>
</evidence>
<accession>A0AAD9UK05</accession>
<comment type="caution">
    <text evidence="1">The sequence shown here is derived from an EMBL/GenBank/DDBJ whole genome shotgun (WGS) entry which is preliminary data.</text>
</comment>
<name>A0AAD9UK05_RIDPI</name>
<reference evidence="1" key="1">
    <citation type="journal article" date="2023" name="Mol. Biol. Evol.">
        <title>Third-Generation Sequencing Reveals the Adaptive Role of the Epigenome in Three Deep-Sea Polychaetes.</title>
        <authorList>
            <person name="Perez M."/>
            <person name="Aroh O."/>
            <person name="Sun Y."/>
            <person name="Lan Y."/>
            <person name="Juniper S.K."/>
            <person name="Young C.R."/>
            <person name="Angers B."/>
            <person name="Qian P.Y."/>
        </authorList>
    </citation>
    <scope>NUCLEOTIDE SEQUENCE</scope>
    <source>
        <strain evidence="1">R07B-5</strain>
    </source>
</reference>
<dbReference type="Proteomes" id="UP001209878">
    <property type="component" value="Unassembled WGS sequence"/>
</dbReference>
<dbReference type="AlphaFoldDB" id="A0AAD9UK05"/>
<keyword evidence="2" id="KW-1185">Reference proteome</keyword>
<gene>
    <name evidence="1" type="ORF">NP493_37g09018</name>
</gene>
<dbReference type="EMBL" id="JAODUO010000037">
    <property type="protein sequence ID" value="KAK2192191.1"/>
    <property type="molecule type" value="Genomic_DNA"/>
</dbReference>
<protein>
    <submittedName>
        <fullName evidence="1">Uncharacterized protein</fullName>
    </submittedName>
</protein>
<sequence length="102" mass="11427">MSLNHKAGLRKSFERRLFVLLLYIEITPIRRLNNQLRNIALSGGTVAVGVMPNSTSVSVIFDLLKADVLMRLLDTSVFTLYISSVWCTTSRFCTAALSKFLT</sequence>
<proteinExistence type="predicted"/>
<evidence type="ECO:0000313" key="1">
    <source>
        <dbReference type="EMBL" id="KAK2192191.1"/>
    </source>
</evidence>